<feature type="active site" evidence="3">
    <location>
        <position position="232"/>
    </location>
</feature>
<dbReference type="InterPro" id="IPR016162">
    <property type="entry name" value="Ald_DH_N"/>
</dbReference>
<dbReference type="FunFam" id="3.40.309.10:FF:000009">
    <property type="entry name" value="Aldehyde dehydrogenase A"/>
    <property type="match status" value="1"/>
</dbReference>
<evidence type="ECO:0000256" key="1">
    <source>
        <dbReference type="ARBA" id="ARBA00009986"/>
    </source>
</evidence>
<dbReference type="Gene3D" id="3.40.605.10">
    <property type="entry name" value="Aldehyde Dehydrogenase, Chain A, domain 1"/>
    <property type="match status" value="1"/>
</dbReference>
<feature type="domain" description="Aldehyde dehydrogenase" evidence="5">
    <location>
        <begin position="5"/>
        <end position="457"/>
    </location>
</feature>
<evidence type="ECO:0000313" key="6">
    <source>
        <dbReference type="EMBL" id="WOO41208.1"/>
    </source>
</evidence>
<dbReference type="PANTHER" id="PTHR11699">
    <property type="entry name" value="ALDEHYDE DEHYDROGENASE-RELATED"/>
    <property type="match status" value="1"/>
</dbReference>
<protein>
    <submittedName>
        <fullName evidence="6">Aldehyde dehydrogenase family protein</fullName>
    </submittedName>
</protein>
<comment type="similarity">
    <text evidence="1 4">Belongs to the aldehyde dehydrogenase family.</text>
</comment>
<dbReference type="InterPro" id="IPR015590">
    <property type="entry name" value="Aldehyde_DH_dom"/>
</dbReference>
<evidence type="ECO:0000313" key="7">
    <source>
        <dbReference type="Proteomes" id="UP001304300"/>
    </source>
</evidence>
<dbReference type="Proteomes" id="UP001304300">
    <property type="component" value="Chromosome"/>
</dbReference>
<dbReference type="CDD" id="cd07102">
    <property type="entry name" value="ALDH_EDX86601"/>
    <property type="match status" value="1"/>
</dbReference>
<evidence type="ECO:0000256" key="3">
    <source>
        <dbReference type="PROSITE-ProRule" id="PRU10007"/>
    </source>
</evidence>
<reference evidence="6 7" key="1">
    <citation type="submission" date="2023-10" db="EMBL/GenBank/DDBJ databases">
        <title>Rubellicoccus peritrichatus gen. nov., sp. nov., isolated from an algae of coral reef tank.</title>
        <authorList>
            <person name="Luo J."/>
        </authorList>
    </citation>
    <scope>NUCLEOTIDE SEQUENCE [LARGE SCALE GENOMIC DNA]</scope>
    <source>
        <strain evidence="6 7">CR14</strain>
    </source>
</reference>
<dbReference type="AlphaFoldDB" id="A0AAQ3QV64"/>
<dbReference type="PROSITE" id="PS00687">
    <property type="entry name" value="ALDEHYDE_DEHYDR_GLU"/>
    <property type="match status" value="1"/>
</dbReference>
<dbReference type="Pfam" id="PF00171">
    <property type="entry name" value="Aldedh"/>
    <property type="match status" value="1"/>
</dbReference>
<organism evidence="6 7">
    <name type="scientific">Rubellicoccus peritrichatus</name>
    <dbReference type="NCBI Taxonomy" id="3080537"/>
    <lineage>
        <taxon>Bacteria</taxon>
        <taxon>Pseudomonadati</taxon>
        <taxon>Verrucomicrobiota</taxon>
        <taxon>Opitutia</taxon>
        <taxon>Puniceicoccales</taxon>
        <taxon>Cerasicoccaceae</taxon>
        <taxon>Rubellicoccus</taxon>
    </lineage>
</organism>
<dbReference type="KEGG" id="puo:RZN69_21515"/>
<dbReference type="InterPro" id="IPR016163">
    <property type="entry name" value="Ald_DH_C"/>
</dbReference>
<dbReference type="InterPro" id="IPR029510">
    <property type="entry name" value="Ald_DH_CS_GLU"/>
</dbReference>
<sequence>MPATHLQCVSPIDGSVYAERPVISETEIANALERSIKAQRQWRLTSIAERAKFCQAAVDAMLAMTDEIIPELAWQMGRPIQYGQSELNGFAERARHMIAIADEALGDLKTAPLDGFKRFIRREPLGTVLVIAPWNYPYLTAVNSVIPALMAGNAVLLKHSAQTLLVGERFQQAFDQAGLPKGLFQNLNLTHTQTNQLIQSGKIQQVNFTGSVAGGKAMEEAAAGKFIGMGLELGGKDPAYVRADCDLDLSIESLTDGAFFNSGQSCCSIERIYVDASVFDAFVEGVVAISNRYVLGNPLDPKTTLGPMARAQSADQIRDQIEEAIKAGARTHIDKSNFSLDQRGSAYLAPQVLTDVDHSMTVMTEETFGPVVGIIKVTSDAEAIELMNDSPYGLTASMWTRDVKAASAIGDQIDTGTVYLNLCDYLDPALAWTGAKDSGRGATLSQVGYETLTRPKSFHFRLP</sequence>
<dbReference type="SUPFAM" id="SSF53720">
    <property type="entry name" value="ALDH-like"/>
    <property type="match status" value="1"/>
</dbReference>
<dbReference type="Gene3D" id="3.40.309.10">
    <property type="entry name" value="Aldehyde Dehydrogenase, Chain A, domain 2"/>
    <property type="match status" value="1"/>
</dbReference>
<dbReference type="GO" id="GO:0016620">
    <property type="term" value="F:oxidoreductase activity, acting on the aldehyde or oxo group of donors, NAD or NADP as acceptor"/>
    <property type="evidence" value="ECO:0007669"/>
    <property type="project" value="InterPro"/>
</dbReference>
<evidence type="ECO:0000259" key="5">
    <source>
        <dbReference type="Pfam" id="PF00171"/>
    </source>
</evidence>
<dbReference type="RefSeq" id="WP_317833626.1">
    <property type="nucleotide sequence ID" value="NZ_CP136920.1"/>
</dbReference>
<gene>
    <name evidence="6" type="ORF">RZN69_21515</name>
</gene>
<evidence type="ECO:0000256" key="2">
    <source>
        <dbReference type="ARBA" id="ARBA00023002"/>
    </source>
</evidence>
<keyword evidence="7" id="KW-1185">Reference proteome</keyword>
<keyword evidence="2 4" id="KW-0560">Oxidoreductase</keyword>
<proteinExistence type="inferred from homology"/>
<name>A0AAQ3QV64_9BACT</name>
<evidence type="ECO:0000256" key="4">
    <source>
        <dbReference type="RuleBase" id="RU003345"/>
    </source>
</evidence>
<dbReference type="EMBL" id="CP136920">
    <property type="protein sequence ID" value="WOO41208.1"/>
    <property type="molecule type" value="Genomic_DNA"/>
</dbReference>
<dbReference type="InterPro" id="IPR016161">
    <property type="entry name" value="Ald_DH/histidinol_DH"/>
</dbReference>
<accession>A0AAQ3QV64</accession>